<feature type="transmembrane region" description="Helical" evidence="7">
    <location>
        <begin position="64"/>
        <end position="83"/>
    </location>
</feature>
<proteinExistence type="inferred from homology"/>
<evidence type="ECO:0000256" key="1">
    <source>
        <dbReference type="ARBA" id="ARBA00004651"/>
    </source>
</evidence>
<evidence type="ECO:0000256" key="3">
    <source>
        <dbReference type="ARBA" id="ARBA00022475"/>
    </source>
</evidence>
<organism evidence="9 10">
    <name type="scientific">Croceibacterium xixiisoli</name>
    <dbReference type="NCBI Taxonomy" id="1476466"/>
    <lineage>
        <taxon>Bacteria</taxon>
        <taxon>Pseudomonadati</taxon>
        <taxon>Pseudomonadota</taxon>
        <taxon>Alphaproteobacteria</taxon>
        <taxon>Sphingomonadales</taxon>
        <taxon>Erythrobacteraceae</taxon>
        <taxon>Croceibacterium</taxon>
    </lineage>
</organism>
<evidence type="ECO:0000256" key="2">
    <source>
        <dbReference type="ARBA" id="ARBA00007400"/>
    </source>
</evidence>
<evidence type="ECO:0000256" key="4">
    <source>
        <dbReference type="ARBA" id="ARBA00022692"/>
    </source>
</evidence>
<gene>
    <name evidence="9" type="ORF">GRI97_16715</name>
</gene>
<feature type="transmembrane region" description="Helical" evidence="7">
    <location>
        <begin position="95"/>
        <end position="113"/>
    </location>
</feature>
<keyword evidence="6 7" id="KW-0472">Membrane</keyword>
<evidence type="ECO:0000313" key="9">
    <source>
        <dbReference type="EMBL" id="MXP00635.1"/>
    </source>
</evidence>
<feature type="transmembrane region" description="Helical" evidence="7">
    <location>
        <begin position="162"/>
        <end position="180"/>
    </location>
</feature>
<keyword evidence="3" id="KW-1003">Cell membrane</keyword>
<dbReference type="RefSeq" id="WP_161392362.1">
    <property type="nucleotide sequence ID" value="NZ_JBHSCP010000003.1"/>
</dbReference>
<comment type="caution">
    <text evidence="9">The sequence shown here is derived from an EMBL/GenBank/DDBJ whole genome shotgun (WGS) entry which is preliminary data.</text>
</comment>
<keyword evidence="5 7" id="KW-1133">Transmembrane helix</keyword>
<keyword evidence="4 7" id="KW-0812">Transmembrane</keyword>
<comment type="similarity">
    <text evidence="2">Belongs to the acyltransferase 3 family.</text>
</comment>
<keyword evidence="10" id="KW-1185">Reference proteome</keyword>
<dbReference type="InterPro" id="IPR002656">
    <property type="entry name" value="Acyl_transf_3_dom"/>
</dbReference>
<dbReference type="GO" id="GO:0016413">
    <property type="term" value="F:O-acetyltransferase activity"/>
    <property type="evidence" value="ECO:0007669"/>
    <property type="project" value="TreeGrafter"/>
</dbReference>
<dbReference type="Proteomes" id="UP000469430">
    <property type="component" value="Unassembled WGS sequence"/>
</dbReference>
<feature type="transmembrane region" description="Helical" evidence="7">
    <location>
        <begin position="225"/>
        <end position="246"/>
    </location>
</feature>
<protein>
    <submittedName>
        <fullName evidence="9">Acyltransferase family protein</fullName>
    </submittedName>
</protein>
<feature type="transmembrane region" description="Helical" evidence="7">
    <location>
        <begin position="284"/>
        <end position="306"/>
    </location>
</feature>
<dbReference type="EMBL" id="WTYJ01000004">
    <property type="protein sequence ID" value="MXP00635.1"/>
    <property type="molecule type" value="Genomic_DNA"/>
</dbReference>
<dbReference type="AlphaFoldDB" id="A0A6I4TXA5"/>
<accession>A0A6I4TXA5</accession>
<feature type="transmembrane region" description="Helical" evidence="7">
    <location>
        <begin position="252"/>
        <end position="272"/>
    </location>
</feature>
<evidence type="ECO:0000256" key="5">
    <source>
        <dbReference type="ARBA" id="ARBA00022989"/>
    </source>
</evidence>
<feature type="transmembrane region" description="Helical" evidence="7">
    <location>
        <begin position="326"/>
        <end position="346"/>
    </location>
</feature>
<feature type="transmembrane region" description="Helical" evidence="7">
    <location>
        <begin position="192"/>
        <end position="213"/>
    </location>
</feature>
<name>A0A6I4TXA5_9SPHN</name>
<dbReference type="PANTHER" id="PTHR40074:SF2">
    <property type="entry name" value="O-ACETYLTRANSFERASE WECH"/>
    <property type="match status" value="1"/>
</dbReference>
<dbReference type="Pfam" id="PF01757">
    <property type="entry name" value="Acyl_transf_3"/>
    <property type="match status" value="1"/>
</dbReference>
<reference evidence="9 10" key="1">
    <citation type="submission" date="2019-12" db="EMBL/GenBank/DDBJ databases">
        <title>Genomic-based taxomic classification of the family Erythrobacteraceae.</title>
        <authorList>
            <person name="Xu L."/>
        </authorList>
    </citation>
    <scope>NUCLEOTIDE SEQUENCE [LARGE SCALE GENOMIC DNA]</scope>
    <source>
        <strain evidence="9 10">S36</strain>
    </source>
</reference>
<keyword evidence="9" id="KW-0808">Transferase</keyword>
<feature type="transmembrane region" description="Helical" evidence="7">
    <location>
        <begin position="21"/>
        <end position="44"/>
    </location>
</feature>
<keyword evidence="9" id="KW-0012">Acyltransferase</keyword>
<evidence type="ECO:0000313" key="10">
    <source>
        <dbReference type="Proteomes" id="UP000469430"/>
    </source>
</evidence>
<dbReference type="PANTHER" id="PTHR40074">
    <property type="entry name" value="O-ACETYLTRANSFERASE WECH"/>
    <property type="match status" value="1"/>
</dbReference>
<comment type="subcellular location">
    <subcellularLocation>
        <location evidence="1">Cell membrane</location>
        <topology evidence="1">Multi-pass membrane protein</topology>
    </subcellularLocation>
</comment>
<evidence type="ECO:0000256" key="6">
    <source>
        <dbReference type="ARBA" id="ARBA00023136"/>
    </source>
</evidence>
<sequence>MDKAEGIFAAKADGLAAPARLGWIDAAKGFSILLVVLLHVSGWFNTDIHPESFVFWHEFSAIFTPLRMPLFFFVSGFLAFSALRKPLTASYPKIFGLYFIYLFWTAAYLLRTLHPALRGGHPAPDPLGYLASLFLPTAFWYIWALPLLYLLAWLLHRAFGKNAVWVLVPAFALAWAYEPILAATQGLLSPPLAMVMLESVASNAIWFFLGMYLRDPWKRVIGSANLTKALSGGLAYLIIAVAMVNYGVDAKISKLVIAPLALWVSAQFLGALNFDTLPGRVVSAVGRFTLPVYIFHLFGIAILSGLVKATGINTYLNAAGAGSSTILIPIITLLLVALSYAAGMIIRSSPFRALIVPPSFQRQQVRQESLA</sequence>
<dbReference type="GO" id="GO:0009246">
    <property type="term" value="P:enterobacterial common antigen biosynthetic process"/>
    <property type="evidence" value="ECO:0007669"/>
    <property type="project" value="TreeGrafter"/>
</dbReference>
<evidence type="ECO:0000256" key="7">
    <source>
        <dbReference type="SAM" id="Phobius"/>
    </source>
</evidence>
<evidence type="ECO:0000259" key="8">
    <source>
        <dbReference type="Pfam" id="PF01757"/>
    </source>
</evidence>
<feature type="transmembrane region" description="Helical" evidence="7">
    <location>
        <begin position="133"/>
        <end position="155"/>
    </location>
</feature>
<dbReference type="OrthoDB" id="9814956at2"/>
<dbReference type="GO" id="GO:0005886">
    <property type="term" value="C:plasma membrane"/>
    <property type="evidence" value="ECO:0007669"/>
    <property type="project" value="UniProtKB-SubCell"/>
</dbReference>
<feature type="domain" description="Acyltransferase 3" evidence="8">
    <location>
        <begin position="22"/>
        <end position="341"/>
    </location>
</feature>